<keyword evidence="2" id="KW-1185">Reference proteome</keyword>
<evidence type="ECO:0000313" key="2">
    <source>
        <dbReference type="Proteomes" id="UP000299102"/>
    </source>
</evidence>
<dbReference type="EMBL" id="BGZK01000049">
    <property type="protein sequence ID" value="GBP12099.1"/>
    <property type="molecule type" value="Genomic_DNA"/>
</dbReference>
<reference evidence="1 2" key="1">
    <citation type="journal article" date="2019" name="Commun. Biol.">
        <title>The bagworm genome reveals a unique fibroin gene that provides high tensile strength.</title>
        <authorList>
            <person name="Kono N."/>
            <person name="Nakamura H."/>
            <person name="Ohtoshi R."/>
            <person name="Tomita M."/>
            <person name="Numata K."/>
            <person name="Arakawa K."/>
        </authorList>
    </citation>
    <scope>NUCLEOTIDE SEQUENCE [LARGE SCALE GENOMIC DNA]</scope>
</reference>
<dbReference type="Proteomes" id="UP000299102">
    <property type="component" value="Unassembled WGS sequence"/>
</dbReference>
<organism evidence="1 2">
    <name type="scientific">Eumeta variegata</name>
    <name type="common">Bagworm moth</name>
    <name type="synonym">Eumeta japonica</name>
    <dbReference type="NCBI Taxonomy" id="151549"/>
    <lineage>
        <taxon>Eukaryota</taxon>
        <taxon>Metazoa</taxon>
        <taxon>Ecdysozoa</taxon>
        <taxon>Arthropoda</taxon>
        <taxon>Hexapoda</taxon>
        <taxon>Insecta</taxon>
        <taxon>Pterygota</taxon>
        <taxon>Neoptera</taxon>
        <taxon>Endopterygota</taxon>
        <taxon>Lepidoptera</taxon>
        <taxon>Glossata</taxon>
        <taxon>Ditrysia</taxon>
        <taxon>Tineoidea</taxon>
        <taxon>Psychidae</taxon>
        <taxon>Oiketicinae</taxon>
        <taxon>Eumeta</taxon>
    </lineage>
</organism>
<evidence type="ECO:0000313" key="1">
    <source>
        <dbReference type="EMBL" id="GBP12099.1"/>
    </source>
</evidence>
<comment type="caution">
    <text evidence="1">The sequence shown here is derived from an EMBL/GenBank/DDBJ whole genome shotgun (WGS) entry which is preliminary data.</text>
</comment>
<accession>A0A4C1TC48</accession>
<gene>
    <name evidence="1" type="ORF">EVAR_5924_1</name>
</gene>
<name>A0A4C1TC48_EUMVA</name>
<dbReference type="AlphaFoldDB" id="A0A4C1TC48"/>
<sequence>MQLTTLTAENFYGFFDKMCEKIMVKRQASSTDYSESELTRNKFMLVYGGIGRAFSFILTAGQNHQFGSLLAIANETQARSRVKTAGIDQQEGCSFSS</sequence>
<proteinExistence type="predicted"/>
<protein>
    <submittedName>
        <fullName evidence="1">Uncharacterized protein</fullName>
    </submittedName>
</protein>